<protein>
    <submittedName>
        <fullName evidence="2">Uncharacterized protein</fullName>
    </submittedName>
</protein>
<keyword evidence="3" id="KW-1185">Reference proteome</keyword>
<organism evidence="2 3">
    <name type="scientific">Apodospora peruviana</name>
    <dbReference type="NCBI Taxonomy" id="516989"/>
    <lineage>
        <taxon>Eukaryota</taxon>
        <taxon>Fungi</taxon>
        <taxon>Dikarya</taxon>
        <taxon>Ascomycota</taxon>
        <taxon>Pezizomycotina</taxon>
        <taxon>Sordariomycetes</taxon>
        <taxon>Sordariomycetidae</taxon>
        <taxon>Sordariales</taxon>
        <taxon>Lasiosphaeriaceae</taxon>
        <taxon>Apodospora</taxon>
    </lineage>
</organism>
<proteinExistence type="predicted"/>
<comment type="caution">
    <text evidence="2">The sequence shown here is derived from an EMBL/GenBank/DDBJ whole genome shotgun (WGS) entry which is preliminary data.</text>
</comment>
<sequence>MTRVAESRRRPHNVLHQSRTTPAKQVDGSAESTTSSSTDFAIARYKLRQIPPISYQERASRGINRRRWQKVEKQRSQQKIRWKRTVRGGREVNINNGDRGNVSGSRPDDYAETPPETSLHKTDGRACTVQSEHNTTTAGVLGNVGRLDIENSDAAVSRRRLFLEAESHERIKAMELYRKTRDASVFDPFLAPFIGGPNRPQLGPWVWEKSVERWRRENTLNGAIIWAPTHESFL</sequence>
<reference evidence="2" key="2">
    <citation type="submission" date="2023-06" db="EMBL/GenBank/DDBJ databases">
        <authorList>
            <consortium name="Lawrence Berkeley National Laboratory"/>
            <person name="Haridas S."/>
            <person name="Hensen N."/>
            <person name="Bonometti L."/>
            <person name="Westerberg I."/>
            <person name="Brannstrom I.O."/>
            <person name="Guillou S."/>
            <person name="Cros-Aarteil S."/>
            <person name="Calhoun S."/>
            <person name="Kuo A."/>
            <person name="Mondo S."/>
            <person name="Pangilinan J."/>
            <person name="Riley R."/>
            <person name="Labutti K."/>
            <person name="Andreopoulos B."/>
            <person name="Lipzen A."/>
            <person name="Chen C."/>
            <person name="Yanf M."/>
            <person name="Daum C."/>
            <person name="Ng V."/>
            <person name="Clum A."/>
            <person name="Steindorff A."/>
            <person name="Ohm R."/>
            <person name="Martin F."/>
            <person name="Silar P."/>
            <person name="Natvig D."/>
            <person name="Lalanne C."/>
            <person name="Gautier V."/>
            <person name="Ament-Velasquez S.L."/>
            <person name="Kruys A."/>
            <person name="Hutchinson M.I."/>
            <person name="Powell A.J."/>
            <person name="Barry K."/>
            <person name="Miller A.N."/>
            <person name="Grigoriev I.V."/>
            <person name="Debuchy R."/>
            <person name="Gladieux P."/>
            <person name="Thoren M.H."/>
            <person name="Johannesson H."/>
        </authorList>
    </citation>
    <scope>NUCLEOTIDE SEQUENCE</scope>
    <source>
        <strain evidence="2">CBS 118394</strain>
    </source>
</reference>
<evidence type="ECO:0000313" key="2">
    <source>
        <dbReference type="EMBL" id="KAK3316244.1"/>
    </source>
</evidence>
<feature type="region of interest" description="Disordered" evidence="1">
    <location>
        <begin position="1"/>
        <end position="36"/>
    </location>
</feature>
<evidence type="ECO:0000256" key="1">
    <source>
        <dbReference type="SAM" id="MobiDB-lite"/>
    </source>
</evidence>
<feature type="region of interest" description="Disordered" evidence="1">
    <location>
        <begin position="86"/>
        <end position="125"/>
    </location>
</feature>
<dbReference type="EMBL" id="JAUEDM010000005">
    <property type="protein sequence ID" value="KAK3316244.1"/>
    <property type="molecule type" value="Genomic_DNA"/>
</dbReference>
<evidence type="ECO:0000313" key="3">
    <source>
        <dbReference type="Proteomes" id="UP001283341"/>
    </source>
</evidence>
<reference evidence="2" key="1">
    <citation type="journal article" date="2023" name="Mol. Phylogenet. Evol.">
        <title>Genome-scale phylogeny and comparative genomics of the fungal order Sordariales.</title>
        <authorList>
            <person name="Hensen N."/>
            <person name="Bonometti L."/>
            <person name="Westerberg I."/>
            <person name="Brannstrom I.O."/>
            <person name="Guillou S."/>
            <person name="Cros-Aarteil S."/>
            <person name="Calhoun S."/>
            <person name="Haridas S."/>
            <person name="Kuo A."/>
            <person name="Mondo S."/>
            <person name="Pangilinan J."/>
            <person name="Riley R."/>
            <person name="LaButti K."/>
            <person name="Andreopoulos B."/>
            <person name="Lipzen A."/>
            <person name="Chen C."/>
            <person name="Yan M."/>
            <person name="Daum C."/>
            <person name="Ng V."/>
            <person name="Clum A."/>
            <person name="Steindorff A."/>
            <person name="Ohm R.A."/>
            <person name="Martin F."/>
            <person name="Silar P."/>
            <person name="Natvig D.O."/>
            <person name="Lalanne C."/>
            <person name="Gautier V."/>
            <person name="Ament-Velasquez S.L."/>
            <person name="Kruys A."/>
            <person name="Hutchinson M.I."/>
            <person name="Powell A.J."/>
            <person name="Barry K."/>
            <person name="Miller A.N."/>
            <person name="Grigoriev I.V."/>
            <person name="Debuchy R."/>
            <person name="Gladieux P."/>
            <person name="Hiltunen Thoren M."/>
            <person name="Johannesson H."/>
        </authorList>
    </citation>
    <scope>NUCLEOTIDE SEQUENCE</scope>
    <source>
        <strain evidence="2">CBS 118394</strain>
    </source>
</reference>
<name>A0AAE0I0X3_9PEZI</name>
<gene>
    <name evidence="2" type="ORF">B0H66DRAFT_286894</name>
</gene>
<accession>A0AAE0I0X3</accession>
<dbReference type="AlphaFoldDB" id="A0AAE0I0X3"/>
<feature type="compositionally biased region" description="Polar residues" evidence="1">
    <location>
        <begin position="93"/>
        <end position="104"/>
    </location>
</feature>
<dbReference type="Proteomes" id="UP001283341">
    <property type="component" value="Unassembled WGS sequence"/>
</dbReference>